<evidence type="ECO:0000256" key="1">
    <source>
        <dbReference type="SAM" id="SignalP"/>
    </source>
</evidence>
<dbReference type="KEGG" id="chya:V22_06690"/>
<feature type="signal peptide" evidence="1">
    <location>
        <begin position="1"/>
        <end position="19"/>
    </location>
</feature>
<dbReference type="AlphaFoldDB" id="A0A517T508"/>
<dbReference type="GO" id="GO:0016788">
    <property type="term" value="F:hydrolase activity, acting on ester bonds"/>
    <property type="evidence" value="ECO:0007669"/>
    <property type="project" value="UniProtKB-ARBA"/>
</dbReference>
<evidence type="ECO:0008006" key="4">
    <source>
        <dbReference type="Google" id="ProtNLM"/>
    </source>
</evidence>
<dbReference type="EMBL" id="CP036316">
    <property type="protein sequence ID" value="QDT63448.1"/>
    <property type="molecule type" value="Genomic_DNA"/>
</dbReference>
<name>A0A517T508_9PLAN</name>
<dbReference type="RefSeq" id="WP_145259774.1">
    <property type="nucleotide sequence ID" value="NZ_CP036316.1"/>
</dbReference>
<dbReference type="InterPro" id="IPR036514">
    <property type="entry name" value="SGNH_hydro_sf"/>
</dbReference>
<protein>
    <recommendedName>
        <fullName evidence="4">SGNH/GDSL hydrolase family protein</fullName>
    </recommendedName>
</protein>
<keyword evidence="1" id="KW-0732">Signal</keyword>
<sequence length="258" mass="29357" precursor="true">MRFCALLFQMALVTTFCLADFHSALASDAKSYYLIGNSLTNDTLPRLLDGDVQYHIDCGKNLPYIEANPEEPCVKHSTLWPQALADRQYTYFSMQPHYGSTLESDVITISNWLRMQPNSIVIIHSGWARQVSREDEYATAAVDPQEKMVHCPAYIDVLIAKLREEFPNREFRQTHCMTLLQYVAEDIAAGKAPMDDISEMYRDAIHMSNTGRYLMHNAMRTAMGQPVSSQGFEEKVPAEHIDYLNTVLKRLGPLNAKE</sequence>
<gene>
    <name evidence="2" type="ORF">V22_06690</name>
</gene>
<dbReference type="Gene3D" id="3.40.50.1110">
    <property type="entry name" value="SGNH hydrolase"/>
    <property type="match status" value="1"/>
</dbReference>
<reference evidence="2 3" key="1">
    <citation type="submission" date="2019-02" db="EMBL/GenBank/DDBJ databases">
        <title>Deep-cultivation of Planctomycetes and their phenomic and genomic characterization uncovers novel biology.</title>
        <authorList>
            <person name="Wiegand S."/>
            <person name="Jogler M."/>
            <person name="Boedeker C."/>
            <person name="Pinto D."/>
            <person name="Vollmers J."/>
            <person name="Rivas-Marin E."/>
            <person name="Kohn T."/>
            <person name="Peeters S.H."/>
            <person name="Heuer A."/>
            <person name="Rast P."/>
            <person name="Oberbeckmann S."/>
            <person name="Bunk B."/>
            <person name="Jeske O."/>
            <person name="Meyerdierks A."/>
            <person name="Storesund J.E."/>
            <person name="Kallscheuer N."/>
            <person name="Luecker S."/>
            <person name="Lage O.M."/>
            <person name="Pohl T."/>
            <person name="Merkel B.J."/>
            <person name="Hornburger P."/>
            <person name="Mueller R.-W."/>
            <person name="Bruemmer F."/>
            <person name="Labrenz M."/>
            <person name="Spormann A.M."/>
            <person name="Op den Camp H."/>
            <person name="Overmann J."/>
            <person name="Amann R."/>
            <person name="Jetten M.S.M."/>
            <person name="Mascher T."/>
            <person name="Medema M.H."/>
            <person name="Devos D.P."/>
            <person name="Kaster A.-K."/>
            <person name="Ovreas L."/>
            <person name="Rohde M."/>
            <person name="Galperin M.Y."/>
            <person name="Jogler C."/>
        </authorList>
    </citation>
    <scope>NUCLEOTIDE SEQUENCE [LARGE SCALE GENOMIC DNA]</scope>
    <source>
        <strain evidence="2 3">V22</strain>
    </source>
</reference>
<evidence type="ECO:0000313" key="2">
    <source>
        <dbReference type="EMBL" id="QDT63448.1"/>
    </source>
</evidence>
<proteinExistence type="predicted"/>
<accession>A0A517T508</accession>
<organism evidence="2 3">
    <name type="scientific">Calycomorphotria hydatis</name>
    <dbReference type="NCBI Taxonomy" id="2528027"/>
    <lineage>
        <taxon>Bacteria</taxon>
        <taxon>Pseudomonadati</taxon>
        <taxon>Planctomycetota</taxon>
        <taxon>Planctomycetia</taxon>
        <taxon>Planctomycetales</taxon>
        <taxon>Planctomycetaceae</taxon>
        <taxon>Calycomorphotria</taxon>
    </lineage>
</organism>
<dbReference type="Proteomes" id="UP000319976">
    <property type="component" value="Chromosome"/>
</dbReference>
<dbReference type="OrthoDB" id="227157at2"/>
<keyword evidence="3" id="KW-1185">Reference proteome</keyword>
<feature type="chain" id="PRO_5021869617" description="SGNH/GDSL hydrolase family protein" evidence="1">
    <location>
        <begin position="20"/>
        <end position="258"/>
    </location>
</feature>
<evidence type="ECO:0000313" key="3">
    <source>
        <dbReference type="Proteomes" id="UP000319976"/>
    </source>
</evidence>